<keyword evidence="2" id="KW-0813">Transport</keyword>
<dbReference type="GO" id="GO:0006886">
    <property type="term" value="P:intracellular protein transport"/>
    <property type="evidence" value="ECO:0007669"/>
    <property type="project" value="InterPro"/>
</dbReference>
<comment type="caution">
    <text evidence="6">The sequence shown here is derived from an EMBL/GenBank/DDBJ whole genome shotgun (WGS) entry which is preliminary data.</text>
</comment>
<keyword evidence="4" id="KW-0472">Membrane</keyword>
<dbReference type="Pfam" id="PF01217">
    <property type="entry name" value="Clat_adaptor_s"/>
    <property type="match status" value="1"/>
</dbReference>
<sequence>DIPPVIVTPNQYLIHVLHGQLYIVAVVTNEVSPLMVIEVLHRVVAVFLEYFGTFDEICIKNNFATVYQLLEEMLDNGNPLTTEPNALKALITPPSTMNRIAALVAGKSRVSNVLPESAVSDMPWRKTGVRYTQNEIFFDIVEEIDAIVDKNGQFISCEVSGLIHGKCRLSGIPDLTMVFTDPSVIDDCSFHPCVRYGRYERERVISFVPPDGQFELMQYRVQVQQLVPPIYCEPRVSFLDKGNGTLELVIGQNTMATLVVNSSKKKYTVEAISVQITFPKSVRTVDANTDAGSCLFDDSTKTLTWSIGKMQVKRPTVLRGNIILQQNASIPDEKPNVLVNFKVPMTTISGLSVETLVITNEKYKPYKGVRTLTRTGRFQIRILFILTSTGEIIIEKHWRGMTNRHVCDFFVEEVNKYKFREEVPPILYTSKHYFINVYREGLFVLAVIAHEIMPLTVIELLHHIVAVFRDYFGTFDENAIKDNFSTVYQLLEEMIDNGYPLTTEPNALKAMVAPPSTVNRIAAIVSGRSRVSDVLPDGAISNIPWRKAGVKYTQNEIYFDIVEEIDAIVDTHGQMISCEVNGIINGHSRLSGVPDLTMVFVDPSVIDDCSFHPCVRYSRYERERVVSFVPPDGQFELMQYRVQVQQMIPPIFCQPHIKWSEKGVGTIELALGARNMPTLVSNTKKPIVAEDITVEVTFPKSVRTVDTNTEVGSCLYDDSTKSIKWNVGKLNTKKNIAPTLKGSVLLQPGAAIPDEKPIVLLGFKVPFTTVSGLTVETLVLTNETYKPYKGVRTLTKSGRFQIRM</sequence>
<dbReference type="InterPro" id="IPR001392">
    <property type="entry name" value="Clathrin_mu"/>
</dbReference>
<feature type="non-terminal residue" evidence="6">
    <location>
        <position position="1"/>
    </location>
</feature>
<feature type="domain" description="MHD" evidence="5">
    <location>
        <begin position="554"/>
        <end position="803"/>
    </location>
</feature>
<accession>A0A1V9YS47</accession>
<dbReference type="PANTHER" id="PTHR10529">
    <property type="entry name" value="AP COMPLEX SUBUNIT MU"/>
    <property type="match status" value="1"/>
</dbReference>
<dbReference type="CDD" id="cd14837">
    <property type="entry name" value="AP3_Mu_N"/>
    <property type="match status" value="2"/>
</dbReference>
<keyword evidence="3" id="KW-0653">Protein transport</keyword>
<evidence type="ECO:0000259" key="5">
    <source>
        <dbReference type="PROSITE" id="PS51072"/>
    </source>
</evidence>
<dbReference type="GO" id="GO:0030131">
    <property type="term" value="C:clathrin adaptor complex"/>
    <property type="evidence" value="ECO:0007669"/>
    <property type="project" value="InterPro"/>
</dbReference>
<evidence type="ECO:0000256" key="2">
    <source>
        <dbReference type="ARBA" id="ARBA00022448"/>
    </source>
</evidence>
<dbReference type="InterPro" id="IPR050431">
    <property type="entry name" value="Adaptor_comp_med_subunit"/>
</dbReference>
<evidence type="ECO:0000256" key="4">
    <source>
        <dbReference type="ARBA" id="ARBA00023136"/>
    </source>
</evidence>
<feature type="domain" description="MHD" evidence="5">
    <location>
        <begin position="133"/>
        <end position="381"/>
    </location>
</feature>
<dbReference type="InterPro" id="IPR022775">
    <property type="entry name" value="AP_mu_sigma_su"/>
</dbReference>
<dbReference type="Pfam" id="PF00928">
    <property type="entry name" value="Adap_comp_sub"/>
    <property type="match status" value="2"/>
</dbReference>
<dbReference type="FunFam" id="3.30.450.60:FF:000002">
    <property type="entry name" value="AP-2 complex subunit mu, putative"/>
    <property type="match status" value="1"/>
</dbReference>
<dbReference type="InterPro" id="IPR028565">
    <property type="entry name" value="MHD"/>
</dbReference>
<dbReference type="AlphaFoldDB" id="A0A1V9YS47"/>
<organism evidence="6 7">
    <name type="scientific">Thraustotheca clavata</name>
    <dbReference type="NCBI Taxonomy" id="74557"/>
    <lineage>
        <taxon>Eukaryota</taxon>
        <taxon>Sar</taxon>
        <taxon>Stramenopiles</taxon>
        <taxon>Oomycota</taxon>
        <taxon>Saprolegniomycetes</taxon>
        <taxon>Saprolegniales</taxon>
        <taxon>Achlyaceae</taxon>
        <taxon>Thraustotheca</taxon>
    </lineage>
</organism>
<dbReference type="CDD" id="cd09252">
    <property type="entry name" value="AP-3_Mu3_Cterm"/>
    <property type="match status" value="2"/>
</dbReference>
<comment type="subcellular location">
    <subcellularLocation>
        <location evidence="1">Endomembrane system</location>
    </subcellularLocation>
</comment>
<dbReference type="Proteomes" id="UP000243217">
    <property type="component" value="Unassembled WGS sequence"/>
</dbReference>
<keyword evidence="7" id="KW-1185">Reference proteome</keyword>
<reference evidence="6 7" key="1">
    <citation type="journal article" date="2014" name="Genome Biol. Evol.">
        <title>The secreted proteins of Achlya hypogyna and Thraustotheca clavata identify the ancestral oomycete secretome and reveal gene acquisitions by horizontal gene transfer.</title>
        <authorList>
            <person name="Misner I."/>
            <person name="Blouin N."/>
            <person name="Leonard G."/>
            <person name="Richards T.A."/>
            <person name="Lane C.E."/>
        </authorList>
    </citation>
    <scope>NUCLEOTIDE SEQUENCE [LARGE SCALE GENOMIC DNA]</scope>
    <source>
        <strain evidence="6 7">ATCC 34112</strain>
    </source>
</reference>
<dbReference type="STRING" id="74557.A0A1V9YS47"/>
<dbReference type="EMBL" id="JNBS01003082">
    <property type="protein sequence ID" value="OQR88649.1"/>
    <property type="molecule type" value="Genomic_DNA"/>
</dbReference>
<dbReference type="InterPro" id="IPR036168">
    <property type="entry name" value="AP2_Mu_C_sf"/>
</dbReference>
<protein>
    <submittedName>
        <fullName evidence="6">p-3 complex subunit mu</fullName>
    </submittedName>
</protein>
<evidence type="ECO:0000313" key="7">
    <source>
        <dbReference type="Proteomes" id="UP000243217"/>
    </source>
</evidence>
<gene>
    <name evidence="6" type="ORF">THRCLA_10182</name>
</gene>
<evidence type="ECO:0000256" key="3">
    <source>
        <dbReference type="ARBA" id="ARBA00022927"/>
    </source>
</evidence>
<dbReference type="InterPro" id="IPR011012">
    <property type="entry name" value="Longin-like_dom_sf"/>
</dbReference>
<dbReference type="Gene3D" id="3.30.450.60">
    <property type="match status" value="2"/>
</dbReference>
<evidence type="ECO:0000313" key="6">
    <source>
        <dbReference type="EMBL" id="OQR88649.1"/>
    </source>
</evidence>
<dbReference type="OrthoDB" id="870at2759"/>
<evidence type="ECO:0000256" key="1">
    <source>
        <dbReference type="ARBA" id="ARBA00004308"/>
    </source>
</evidence>
<dbReference type="PROSITE" id="PS00990">
    <property type="entry name" value="CLAT_ADAPTOR_M_1"/>
    <property type="match status" value="1"/>
</dbReference>
<proteinExistence type="predicted"/>
<name>A0A1V9YS47_9STRA</name>
<dbReference type="InterPro" id="IPR018240">
    <property type="entry name" value="Clathrin_mu_CS"/>
</dbReference>
<dbReference type="PRINTS" id="PR00314">
    <property type="entry name" value="CLATHRINADPT"/>
</dbReference>
<dbReference type="GO" id="GO:0016192">
    <property type="term" value="P:vesicle-mediated transport"/>
    <property type="evidence" value="ECO:0007669"/>
    <property type="project" value="InterPro"/>
</dbReference>
<dbReference type="PROSITE" id="PS51072">
    <property type="entry name" value="MHD"/>
    <property type="match status" value="2"/>
</dbReference>
<dbReference type="GO" id="GO:0012505">
    <property type="term" value="C:endomembrane system"/>
    <property type="evidence" value="ECO:0007669"/>
    <property type="project" value="UniProtKB-SubCell"/>
</dbReference>
<dbReference type="SUPFAM" id="SSF49447">
    <property type="entry name" value="Second domain of Mu2 adaptin subunit (ap50) of ap2 adaptor"/>
    <property type="match status" value="2"/>
</dbReference>
<dbReference type="Gene3D" id="2.60.40.1170">
    <property type="entry name" value="Mu homology domain, subdomain B"/>
    <property type="match status" value="4"/>
</dbReference>
<dbReference type="SUPFAM" id="SSF64356">
    <property type="entry name" value="SNARE-like"/>
    <property type="match status" value="2"/>
</dbReference>